<proteinExistence type="predicted"/>
<protein>
    <submittedName>
        <fullName evidence="1">Uncharacterized protein</fullName>
    </submittedName>
</protein>
<sequence length="259" mass="30075">MLLVEAPGVRAIAGENAVEVSQLPPVWQEIASGKIEIGKPDVESCVEMAQLFQYKLDRGEVDLFDERPELAHLRPAFCELFGQLAWETLEFYGLDFQVRSYPDFAAILKQFESAGGDRQSQINVIRIGMDLFEEFGYELPASFYHVNLSPIYQEDLFEERALRYDPRDRDHKRAWDAVLHAGKVFAIQMKLQSIASKYGLTYQHGCDCNKHLASIDPSRGAFDYEIHPEKRRRWIRSFVWTTWYEYAFFGIIPNTRYLT</sequence>
<dbReference type="AlphaFoldDB" id="A0A928Z747"/>
<evidence type="ECO:0000313" key="1">
    <source>
        <dbReference type="EMBL" id="MBE9040180.1"/>
    </source>
</evidence>
<dbReference type="Proteomes" id="UP000621799">
    <property type="component" value="Unassembled WGS sequence"/>
</dbReference>
<organism evidence="1 2">
    <name type="scientific">Zarconia navalis LEGE 11467</name>
    <dbReference type="NCBI Taxonomy" id="1828826"/>
    <lineage>
        <taxon>Bacteria</taxon>
        <taxon>Bacillati</taxon>
        <taxon>Cyanobacteriota</taxon>
        <taxon>Cyanophyceae</taxon>
        <taxon>Oscillatoriophycideae</taxon>
        <taxon>Oscillatoriales</taxon>
        <taxon>Oscillatoriales incertae sedis</taxon>
        <taxon>Zarconia</taxon>
        <taxon>Zarconia navalis</taxon>
    </lineage>
</organism>
<dbReference type="EMBL" id="JADEXN010000062">
    <property type="protein sequence ID" value="MBE9040180.1"/>
    <property type="molecule type" value="Genomic_DNA"/>
</dbReference>
<dbReference type="RefSeq" id="WP_264320437.1">
    <property type="nucleotide sequence ID" value="NZ_JADEXN010000062.1"/>
</dbReference>
<reference evidence="1" key="1">
    <citation type="submission" date="2020-10" db="EMBL/GenBank/DDBJ databases">
        <authorList>
            <person name="Castelo-Branco R."/>
            <person name="Eusebio N."/>
            <person name="Adriana R."/>
            <person name="Vieira A."/>
            <person name="Brugerolle De Fraissinette N."/>
            <person name="Rezende De Castro R."/>
            <person name="Schneider M.P."/>
            <person name="Vasconcelos V."/>
            <person name="Leao P.N."/>
        </authorList>
    </citation>
    <scope>NUCLEOTIDE SEQUENCE</scope>
    <source>
        <strain evidence="1">LEGE 11467</strain>
    </source>
</reference>
<accession>A0A928Z747</accession>
<keyword evidence="2" id="KW-1185">Reference proteome</keyword>
<evidence type="ECO:0000313" key="2">
    <source>
        <dbReference type="Proteomes" id="UP000621799"/>
    </source>
</evidence>
<comment type="caution">
    <text evidence="1">The sequence shown here is derived from an EMBL/GenBank/DDBJ whole genome shotgun (WGS) entry which is preliminary data.</text>
</comment>
<gene>
    <name evidence="1" type="ORF">IQ235_05160</name>
</gene>
<name>A0A928Z747_9CYAN</name>